<protein>
    <submittedName>
        <fullName evidence="2">Uncharacterized protein</fullName>
    </submittedName>
</protein>
<name>A0A2T2NDB1_CORCC</name>
<dbReference type="AlphaFoldDB" id="A0A2T2NDB1"/>
<evidence type="ECO:0000313" key="2">
    <source>
        <dbReference type="EMBL" id="PSN63417.1"/>
    </source>
</evidence>
<proteinExistence type="predicted"/>
<feature type="compositionally biased region" description="Low complexity" evidence="1">
    <location>
        <begin position="18"/>
        <end position="34"/>
    </location>
</feature>
<organism evidence="2 3">
    <name type="scientific">Corynespora cassiicola Philippines</name>
    <dbReference type="NCBI Taxonomy" id="1448308"/>
    <lineage>
        <taxon>Eukaryota</taxon>
        <taxon>Fungi</taxon>
        <taxon>Dikarya</taxon>
        <taxon>Ascomycota</taxon>
        <taxon>Pezizomycotina</taxon>
        <taxon>Dothideomycetes</taxon>
        <taxon>Pleosporomycetidae</taxon>
        <taxon>Pleosporales</taxon>
        <taxon>Corynesporascaceae</taxon>
        <taxon>Corynespora</taxon>
    </lineage>
</organism>
<feature type="region of interest" description="Disordered" evidence="1">
    <location>
        <begin position="12"/>
        <end position="88"/>
    </location>
</feature>
<keyword evidence="3" id="KW-1185">Reference proteome</keyword>
<gene>
    <name evidence="2" type="ORF">BS50DRAFT_112200</name>
</gene>
<evidence type="ECO:0000256" key="1">
    <source>
        <dbReference type="SAM" id="MobiDB-lite"/>
    </source>
</evidence>
<dbReference type="Proteomes" id="UP000240883">
    <property type="component" value="Unassembled WGS sequence"/>
</dbReference>
<accession>A0A2T2NDB1</accession>
<reference evidence="2 3" key="1">
    <citation type="journal article" date="2018" name="Front. Microbiol.">
        <title>Genome-Wide Analysis of Corynespora cassiicola Leaf Fall Disease Putative Effectors.</title>
        <authorList>
            <person name="Lopez D."/>
            <person name="Ribeiro S."/>
            <person name="Label P."/>
            <person name="Fumanal B."/>
            <person name="Venisse J.S."/>
            <person name="Kohler A."/>
            <person name="de Oliveira R.R."/>
            <person name="Labutti K."/>
            <person name="Lipzen A."/>
            <person name="Lail K."/>
            <person name="Bauer D."/>
            <person name="Ohm R.A."/>
            <person name="Barry K.W."/>
            <person name="Spatafora J."/>
            <person name="Grigoriev I.V."/>
            <person name="Martin F.M."/>
            <person name="Pujade-Renaud V."/>
        </authorList>
    </citation>
    <scope>NUCLEOTIDE SEQUENCE [LARGE SCALE GENOMIC DNA]</scope>
    <source>
        <strain evidence="2 3">Philippines</strain>
    </source>
</reference>
<sequence>MARRVVWAASALCPSPLPRATSTSSSPSTTKLSRILTPTENTPSPPPIYKHKSSLRKDSHPLPGTLPPHRRTAEEGNESKRVAHSPHDTHALKSAARLDRHRYLAGSRLFPGGPPAGRKLAGRSRVGREVRAGGTGLLHALRGLVLVGGDGGGMMGVRVGIWSVWRARIRGEV</sequence>
<evidence type="ECO:0000313" key="3">
    <source>
        <dbReference type="Proteomes" id="UP000240883"/>
    </source>
</evidence>
<feature type="compositionally biased region" description="Basic and acidic residues" evidence="1">
    <location>
        <begin position="71"/>
        <end position="88"/>
    </location>
</feature>
<dbReference type="EMBL" id="KZ678140">
    <property type="protein sequence ID" value="PSN63417.1"/>
    <property type="molecule type" value="Genomic_DNA"/>
</dbReference>